<dbReference type="GO" id="GO:0016064">
    <property type="term" value="P:immunoglobulin mediated immune response"/>
    <property type="evidence" value="ECO:0007669"/>
    <property type="project" value="TreeGrafter"/>
</dbReference>
<dbReference type="EMBL" id="JAVHJS010000013">
    <property type="protein sequence ID" value="KAK2838727.1"/>
    <property type="molecule type" value="Genomic_DNA"/>
</dbReference>
<feature type="chain" id="PRO_5041729319" description="Cytokine receptor-like factor 2-like domain-containing protein" evidence="8">
    <location>
        <begin position="24"/>
        <end position="336"/>
    </location>
</feature>
<evidence type="ECO:0000256" key="5">
    <source>
        <dbReference type="ARBA" id="ARBA00023136"/>
    </source>
</evidence>
<protein>
    <recommendedName>
        <fullName evidence="9">Cytokine receptor-like factor 2-like domain-containing protein</fullName>
    </recommendedName>
</protein>
<evidence type="ECO:0000256" key="6">
    <source>
        <dbReference type="ARBA" id="ARBA00023170"/>
    </source>
</evidence>
<keyword evidence="3 8" id="KW-0732">Signal</keyword>
<dbReference type="InterPro" id="IPR053856">
    <property type="entry name" value="TSLPR_D1"/>
</dbReference>
<accession>A0AA88SML3</accession>
<comment type="caution">
    <text evidence="10">The sequence shown here is derived from an EMBL/GenBank/DDBJ whole genome shotgun (WGS) entry which is preliminary data.</text>
</comment>
<evidence type="ECO:0000256" key="4">
    <source>
        <dbReference type="ARBA" id="ARBA00022989"/>
    </source>
</evidence>
<evidence type="ECO:0000256" key="1">
    <source>
        <dbReference type="ARBA" id="ARBA00004167"/>
    </source>
</evidence>
<dbReference type="InterPro" id="IPR013783">
    <property type="entry name" value="Ig-like_fold"/>
</dbReference>
<keyword evidence="2 7" id="KW-0812">Transmembrane</keyword>
<dbReference type="Proteomes" id="UP001187315">
    <property type="component" value="Unassembled WGS sequence"/>
</dbReference>
<dbReference type="PANTHER" id="PTHR23037">
    <property type="entry name" value="CYTOKINE RECEPTOR"/>
    <property type="match status" value="1"/>
</dbReference>
<evidence type="ECO:0000256" key="8">
    <source>
        <dbReference type="SAM" id="SignalP"/>
    </source>
</evidence>
<keyword evidence="4 7" id="KW-1133">Transmembrane helix</keyword>
<organism evidence="10 11">
    <name type="scientific">Tachysurus vachellii</name>
    <name type="common">Darkbarbel catfish</name>
    <name type="synonym">Pelteobagrus vachellii</name>
    <dbReference type="NCBI Taxonomy" id="175792"/>
    <lineage>
        <taxon>Eukaryota</taxon>
        <taxon>Metazoa</taxon>
        <taxon>Chordata</taxon>
        <taxon>Craniata</taxon>
        <taxon>Vertebrata</taxon>
        <taxon>Euteleostomi</taxon>
        <taxon>Actinopterygii</taxon>
        <taxon>Neopterygii</taxon>
        <taxon>Teleostei</taxon>
        <taxon>Ostariophysi</taxon>
        <taxon>Siluriformes</taxon>
        <taxon>Bagridae</taxon>
        <taxon>Tachysurus</taxon>
    </lineage>
</organism>
<dbReference type="PANTHER" id="PTHR23037:SF42">
    <property type="entry name" value="CYTOKINE RECEPTOR COMMON SUBUNIT GAMMA ISOFORM X1-RELATED"/>
    <property type="match status" value="1"/>
</dbReference>
<evidence type="ECO:0000256" key="7">
    <source>
        <dbReference type="SAM" id="Phobius"/>
    </source>
</evidence>
<reference evidence="10" key="1">
    <citation type="submission" date="2023-08" db="EMBL/GenBank/DDBJ databases">
        <title>Pelteobagrus vachellii genome.</title>
        <authorList>
            <person name="Liu H."/>
        </authorList>
    </citation>
    <scope>NUCLEOTIDE SEQUENCE</scope>
    <source>
        <strain evidence="10">PRFRI_2022a</strain>
        <tissue evidence="10">Muscle</tissue>
    </source>
</reference>
<dbReference type="PROSITE" id="PS01355">
    <property type="entry name" value="HEMATOPO_REC_S_F1"/>
    <property type="match status" value="1"/>
</dbReference>
<evidence type="ECO:0000313" key="10">
    <source>
        <dbReference type="EMBL" id="KAK2838727.1"/>
    </source>
</evidence>
<keyword evidence="6" id="KW-0675">Receptor</keyword>
<proteinExistence type="predicted"/>
<dbReference type="AlphaFoldDB" id="A0AA88SML3"/>
<gene>
    <name evidence="10" type="ORF">Q7C36_013541</name>
</gene>
<evidence type="ECO:0000313" key="11">
    <source>
        <dbReference type="Proteomes" id="UP001187315"/>
    </source>
</evidence>
<dbReference type="InterPro" id="IPR003531">
    <property type="entry name" value="Hempt_rcpt_S_F1_CS"/>
</dbReference>
<name>A0AA88SML3_TACVA</name>
<feature type="domain" description="Cytokine receptor-like factor 2-like" evidence="9">
    <location>
        <begin position="44"/>
        <end position="98"/>
    </location>
</feature>
<feature type="transmembrane region" description="Helical" evidence="7">
    <location>
        <begin position="237"/>
        <end position="260"/>
    </location>
</feature>
<evidence type="ECO:0000256" key="2">
    <source>
        <dbReference type="ARBA" id="ARBA00022692"/>
    </source>
</evidence>
<evidence type="ECO:0000256" key="3">
    <source>
        <dbReference type="ARBA" id="ARBA00022729"/>
    </source>
</evidence>
<dbReference type="GO" id="GO:0004896">
    <property type="term" value="F:cytokine receptor activity"/>
    <property type="evidence" value="ECO:0007669"/>
    <property type="project" value="InterPro"/>
</dbReference>
<feature type="signal peptide" evidence="8">
    <location>
        <begin position="1"/>
        <end position="23"/>
    </location>
</feature>
<keyword evidence="5 7" id="KW-0472">Membrane</keyword>
<evidence type="ECO:0000259" key="9">
    <source>
        <dbReference type="Pfam" id="PF22012"/>
    </source>
</evidence>
<sequence length="336" mass="38246">MTYLPAAVLVPGCLLFLFQGCWSSSNFSSSADVNCISTDYKFNISCLIINLEYVECTWTKLQTQQINYIFSSRFLHNSFRECSDYLWEHSQTVGCRIHLDKPIQKFDPFYTKLSVGENQSVCKKYIDLKQRVKLNPPYNLTVNSSGRDGEVCMHWTSTTNVKQNCMKYMVRYQKASGPWKSSSSDCVSPLSSGVVYTFQVRSSMSEMCGDSHFWSDWSDPVQWKDNKDVKTTVQTPVYWHALGIVLGLFVLISLCTLLYFSERIKVVFIPVAPDPSKSLQDLFKKHKGNVESWVYISKELKDAFESDYTESPCVVCDPSSTSETKAEAGPMKQPVS</sequence>
<dbReference type="Gene3D" id="2.60.40.10">
    <property type="entry name" value="Immunoglobulins"/>
    <property type="match status" value="2"/>
</dbReference>
<dbReference type="GO" id="GO:0009897">
    <property type="term" value="C:external side of plasma membrane"/>
    <property type="evidence" value="ECO:0007669"/>
    <property type="project" value="TreeGrafter"/>
</dbReference>
<dbReference type="SUPFAM" id="SSF49265">
    <property type="entry name" value="Fibronectin type III"/>
    <property type="match status" value="2"/>
</dbReference>
<comment type="subcellular location">
    <subcellularLocation>
        <location evidence="1">Membrane</location>
        <topology evidence="1">Single-pass membrane protein</topology>
    </subcellularLocation>
</comment>
<keyword evidence="11" id="KW-1185">Reference proteome</keyword>
<dbReference type="Pfam" id="PF22012">
    <property type="entry name" value="TSLPR_D1"/>
    <property type="match status" value="1"/>
</dbReference>
<dbReference type="InterPro" id="IPR036116">
    <property type="entry name" value="FN3_sf"/>
</dbReference>